<dbReference type="Proteomes" id="UP000289497">
    <property type="component" value="Chromosome"/>
</dbReference>
<reference evidence="3 4" key="1">
    <citation type="submission" date="2019-01" db="EMBL/GenBank/DDBJ databases">
        <authorList>
            <consortium name="Pathogen Informatics"/>
        </authorList>
    </citation>
    <scope>NUCLEOTIDE SEQUENCE [LARGE SCALE GENOMIC DNA]</scope>
    <source>
        <strain evidence="3 4">NCTC10179</strain>
    </source>
</reference>
<evidence type="ECO:0008006" key="5">
    <source>
        <dbReference type="Google" id="ProtNLM"/>
    </source>
</evidence>
<evidence type="ECO:0000256" key="1">
    <source>
        <dbReference type="SAM" id="MobiDB-lite"/>
    </source>
</evidence>
<dbReference type="RefSeq" id="WP_036434072.1">
    <property type="nucleotide sequence ID" value="NZ_LR215039.1"/>
</dbReference>
<accession>A0A449B5N2</accession>
<feature type="compositionally biased region" description="Polar residues" evidence="1">
    <location>
        <begin position="24"/>
        <end position="33"/>
    </location>
</feature>
<dbReference type="EMBL" id="LR215039">
    <property type="protein sequence ID" value="VEU75886.1"/>
    <property type="molecule type" value="Genomic_DNA"/>
</dbReference>
<keyword evidence="4" id="KW-1185">Reference proteome</keyword>
<name>A0A449B5N2_9BACT</name>
<dbReference type="PROSITE" id="PS51257">
    <property type="entry name" value="PROKAR_LIPOPROTEIN"/>
    <property type="match status" value="1"/>
</dbReference>
<sequence length="301" mass="34175">MKLKNKLLLGLTFSTPLASAMLASCNQTQTQKDNQNEKEDNSSKTDTSDTPSSNADSTQNSNSTNTQPSTPNNSNDTSSTPTQTSTSPTDNKTSEEQPKLEEPKQPEPNSPSESEEPSKDAENTEAKLAALNAQEHITINGNHMSIEMYYNSDVSFGNVYKEMEKFVPQLKQIFEFIKLKNYSPDLTFTIHYQQDGSRKNKDTNNYVHYHLDATNNFTYEDIMNEVLYKSAYDDKDNNFVFSLDYFKNNFDSVMEDLYHGTYVLGFYQPKNYDAKRAEKGLSVILEYQTLFGKNGTETIKE</sequence>
<organism evidence="3 4">
    <name type="scientific">Mycoplasmopsis columboralis</name>
    <dbReference type="NCBI Taxonomy" id="171282"/>
    <lineage>
        <taxon>Bacteria</taxon>
        <taxon>Bacillati</taxon>
        <taxon>Mycoplasmatota</taxon>
        <taxon>Mycoplasmoidales</taxon>
        <taxon>Metamycoplasmataceae</taxon>
        <taxon>Mycoplasmopsis</taxon>
    </lineage>
</organism>
<evidence type="ECO:0000313" key="4">
    <source>
        <dbReference type="Proteomes" id="UP000289497"/>
    </source>
</evidence>
<protein>
    <recommendedName>
        <fullName evidence="5">Lipoprotein</fullName>
    </recommendedName>
</protein>
<feature type="compositionally biased region" description="Low complexity" evidence="1">
    <location>
        <begin position="48"/>
        <end position="91"/>
    </location>
</feature>
<dbReference type="KEGG" id="mcou:NCTC10179_00042"/>
<feature type="region of interest" description="Disordered" evidence="1">
    <location>
        <begin position="24"/>
        <end position="123"/>
    </location>
</feature>
<feature type="compositionally biased region" description="Basic and acidic residues" evidence="1">
    <location>
        <begin position="92"/>
        <end position="105"/>
    </location>
</feature>
<feature type="chain" id="PRO_5019399327" description="Lipoprotein" evidence="2">
    <location>
        <begin position="21"/>
        <end position="301"/>
    </location>
</feature>
<dbReference type="AlphaFoldDB" id="A0A449B5N2"/>
<proteinExistence type="predicted"/>
<feature type="compositionally biased region" description="Basic and acidic residues" evidence="1">
    <location>
        <begin position="34"/>
        <end position="47"/>
    </location>
</feature>
<gene>
    <name evidence="3" type="ORF">NCTC10179_00042</name>
</gene>
<evidence type="ECO:0000256" key="2">
    <source>
        <dbReference type="SAM" id="SignalP"/>
    </source>
</evidence>
<feature type="signal peptide" evidence="2">
    <location>
        <begin position="1"/>
        <end position="20"/>
    </location>
</feature>
<evidence type="ECO:0000313" key="3">
    <source>
        <dbReference type="EMBL" id="VEU75886.1"/>
    </source>
</evidence>
<keyword evidence="2" id="KW-0732">Signal</keyword>